<evidence type="ECO:0000313" key="9">
    <source>
        <dbReference type="EMBL" id="ACV12038.1"/>
    </source>
</evidence>
<dbReference type="AlphaFoldDB" id="C7NSF1"/>
<dbReference type="PROSITE" id="PS50113">
    <property type="entry name" value="PAC"/>
    <property type="match status" value="1"/>
</dbReference>
<evidence type="ECO:0000256" key="3">
    <source>
        <dbReference type="ARBA" id="ARBA00022553"/>
    </source>
</evidence>
<dbReference type="PANTHER" id="PTHR43304">
    <property type="entry name" value="PHYTOCHROME-LIKE PROTEIN CPH1"/>
    <property type="match status" value="1"/>
</dbReference>
<evidence type="ECO:0000259" key="6">
    <source>
        <dbReference type="PROSITE" id="PS50109"/>
    </source>
</evidence>
<dbReference type="InterPro" id="IPR004358">
    <property type="entry name" value="Sig_transdc_His_kin-like_C"/>
</dbReference>
<evidence type="ECO:0000259" key="7">
    <source>
        <dbReference type="PROSITE" id="PS50112"/>
    </source>
</evidence>
<evidence type="ECO:0000313" key="10">
    <source>
        <dbReference type="Proteomes" id="UP000002071"/>
    </source>
</evidence>
<dbReference type="KEGG" id="hut:Huta_1868"/>
<dbReference type="InterPro" id="IPR035965">
    <property type="entry name" value="PAS-like_dom_sf"/>
</dbReference>
<dbReference type="InterPro" id="IPR036890">
    <property type="entry name" value="HATPase_C_sf"/>
</dbReference>
<dbReference type="InterPro" id="IPR000700">
    <property type="entry name" value="PAS-assoc_C"/>
</dbReference>
<sequence length="385" mass="43433">MNSARTDDENRVVPDDPDLLLQLTEYTDDSLWMFSPDWKEVIFANSRYEDIFGEPLSTLEDDPRSFLEAVHPDDRDSVVAAMEELSGGEPADLEFRVDPADNYETWVWVQAQPVYDDSGEIAALAGYTRDITRRKEYQRELEHHREALEKSNESLREFAYIASHDLQEPLRMVSSYVDLLEREYGDQFDDEAEEYMEFAVNGAKRMKRMINSLLEYSRVHTQAEEFDEVDAAEVFESARQDLELLIADHSAEITVGDLPTASADRDQLGQVFQNLLKNSIEHAGEDGTPQIDVTVTDRPEAYEFAVADNGPGIPADEQDDVFDIFRQGANAEAGNTGIGLAITRRIVQRHGGEIWIESEPGEGAAFKFTIPKGLNVAESEGVDHE</sequence>
<evidence type="ECO:0000259" key="8">
    <source>
        <dbReference type="PROSITE" id="PS50113"/>
    </source>
</evidence>
<evidence type="ECO:0000256" key="4">
    <source>
        <dbReference type="ARBA" id="ARBA00022679"/>
    </source>
</evidence>
<dbReference type="GO" id="GO:0000155">
    <property type="term" value="F:phosphorelay sensor kinase activity"/>
    <property type="evidence" value="ECO:0007669"/>
    <property type="project" value="InterPro"/>
</dbReference>
<dbReference type="GeneID" id="8384159"/>
<dbReference type="Pfam" id="PF00512">
    <property type="entry name" value="HisKA"/>
    <property type="match status" value="1"/>
</dbReference>
<dbReference type="Proteomes" id="UP000002071">
    <property type="component" value="Chromosome"/>
</dbReference>
<dbReference type="EC" id="2.7.13.3" evidence="2"/>
<keyword evidence="4" id="KW-0808">Transferase</keyword>
<accession>C7NSF1</accession>
<gene>
    <name evidence="9" type="ordered locus">Huta_1868</name>
</gene>
<dbReference type="CDD" id="cd00082">
    <property type="entry name" value="HisKA"/>
    <property type="match status" value="1"/>
</dbReference>
<dbReference type="InterPro" id="IPR003661">
    <property type="entry name" value="HisK_dim/P_dom"/>
</dbReference>
<dbReference type="PRINTS" id="PR00344">
    <property type="entry name" value="BCTRLSENSOR"/>
</dbReference>
<dbReference type="Gene3D" id="1.10.287.130">
    <property type="match status" value="1"/>
</dbReference>
<feature type="domain" description="PAC" evidence="8">
    <location>
        <begin position="91"/>
        <end position="143"/>
    </location>
</feature>
<keyword evidence="5 9" id="KW-0418">Kinase</keyword>
<dbReference type="InterPro" id="IPR013655">
    <property type="entry name" value="PAS_fold_3"/>
</dbReference>
<dbReference type="SMART" id="SM00388">
    <property type="entry name" value="HisKA"/>
    <property type="match status" value="1"/>
</dbReference>
<proteinExistence type="predicted"/>
<reference evidence="9 10" key="1">
    <citation type="journal article" date="2009" name="Stand. Genomic Sci.">
        <title>Complete genome sequence of Halorhabdus utahensis type strain (AX-2).</title>
        <authorList>
            <person name="Anderson I."/>
            <person name="Tindall B.J."/>
            <person name="Pomrenke H."/>
            <person name="Goker M."/>
            <person name="Lapidus A."/>
            <person name="Nolan M."/>
            <person name="Copeland A."/>
            <person name="Glavina Del Rio T."/>
            <person name="Chen F."/>
            <person name="Tice H."/>
            <person name="Cheng J.F."/>
            <person name="Lucas S."/>
            <person name="Chertkov O."/>
            <person name="Bruce D."/>
            <person name="Brettin T."/>
            <person name="Detter J.C."/>
            <person name="Han C."/>
            <person name="Goodwin L."/>
            <person name="Land M."/>
            <person name="Hauser L."/>
            <person name="Chang Y.J."/>
            <person name="Jeffries C.D."/>
            <person name="Pitluck S."/>
            <person name="Pati A."/>
            <person name="Mavromatis K."/>
            <person name="Ivanova N."/>
            <person name="Ovchinnikova G."/>
            <person name="Chen A."/>
            <person name="Palaniappan K."/>
            <person name="Chain P."/>
            <person name="Rohde M."/>
            <person name="Bristow J."/>
            <person name="Eisen J.A."/>
            <person name="Markowitz V."/>
            <person name="Hugenholtz P."/>
            <person name="Kyrpides N.C."/>
            <person name="Klenk H.P."/>
        </authorList>
    </citation>
    <scope>NUCLEOTIDE SEQUENCE [LARGE SCALE GENOMIC DNA]</scope>
    <source>
        <strain evidence="10">DSM 12940 / JCM 11049 / AX-2</strain>
    </source>
</reference>
<evidence type="ECO:0000256" key="5">
    <source>
        <dbReference type="ARBA" id="ARBA00022777"/>
    </source>
</evidence>
<dbReference type="InterPro" id="IPR003594">
    <property type="entry name" value="HATPase_dom"/>
</dbReference>
<dbReference type="STRING" id="519442.Huta_1868"/>
<dbReference type="PANTHER" id="PTHR43304:SF1">
    <property type="entry name" value="PAC DOMAIN-CONTAINING PROTEIN"/>
    <property type="match status" value="1"/>
</dbReference>
<dbReference type="eggNOG" id="arCOG02361">
    <property type="taxonomic scope" value="Archaea"/>
</dbReference>
<dbReference type="SUPFAM" id="SSF55874">
    <property type="entry name" value="ATPase domain of HSP90 chaperone/DNA topoisomerase II/histidine kinase"/>
    <property type="match status" value="1"/>
</dbReference>
<dbReference type="OrthoDB" id="106630at2157"/>
<keyword evidence="10" id="KW-1185">Reference proteome</keyword>
<dbReference type="Gene3D" id="3.30.450.20">
    <property type="entry name" value="PAS domain"/>
    <property type="match status" value="1"/>
</dbReference>
<dbReference type="InterPro" id="IPR000014">
    <property type="entry name" value="PAS"/>
</dbReference>
<dbReference type="Pfam" id="PF08447">
    <property type="entry name" value="PAS_3"/>
    <property type="match status" value="1"/>
</dbReference>
<dbReference type="Gene3D" id="3.30.565.10">
    <property type="entry name" value="Histidine kinase-like ATPase, C-terminal domain"/>
    <property type="match status" value="1"/>
</dbReference>
<dbReference type="CDD" id="cd00130">
    <property type="entry name" value="PAS"/>
    <property type="match status" value="1"/>
</dbReference>
<dbReference type="Pfam" id="PF02518">
    <property type="entry name" value="HATPase_c"/>
    <property type="match status" value="1"/>
</dbReference>
<evidence type="ECO:0000256" key="2">
    <source>
        <dbReference type="ARBA" id="ARBA00012438"/>
    </source>
</evidence>
<dbReference type="RefSeq" id="WP_015789610.1">
    <property type="nucleotide sequence ID" value="NC_013158.1"/>
</dbReference>
<dbReference type="HOGENOM" id="CLU_000445_114_71_2"/>
<dbReference type="EMBL" id="CP001687">
    <property type="protein sequence ID" value="ACV12038.1"/>
    <property type="molecule type" value="Genomic_DNA"/>
</dbReference>
<evidence type="ECO:0000256" key="1">
    <source>
        <dbReference type="ARBA" id="ARBA00000085"/>
    </source>
</evidence>
<protein>
    <recommendedName>
        <fullName evidence="2">histidine kinase</fullName>
        <ecNumber evidence="2">2.7.13.3</ecNumber>
    </recommendedName>
</protein>
<dbReference type="InterPro" id="IPR052162">
    <property type="entry name" value="Sensor_kinase/Photoreceptor"/>
</dbReference>
<dbReference type="SMART" id="SM00387">
    <property type="entry name" value="HATPase_c"/>
    <property type="match status" value="1"/>
</dbReference>
<name>C7NSF1_HALUD</name>
<feature type="domain" description="PAS" evidence="7">
    <location>
        <begin position="16"/>
        <end position="89"/>
    </location>
</feature>
<organism evidence="9 10">
    <name type="scientific">Halorhabdus utahensis (strain DSM 12940 / JCM 11049 / AX-2)</name>
    <dbReference type="NCBI Taxonomy" id="519442"/>
    <lineage>
        <taxon>Archaea</taxon>
        <taxon>Methanobacteriati</taxon>
        <taxon>Methanobacteriota</taxon>
        <taxon>Stenosarchaea group</taxon>
        <taxon>Halobacteria</taxon>
        <taxon>Halobacteriales</taxon>
        <taxon>Haloarculaceae</taxon>
        <taxon>Halorhabdus</taxon>
    </lineage>
</organism>
<dbReference type="SUPFAM" id="SSF55785">
    <property type="entry name" value="PYP-like sensor domain (PAS domain)"/>
    <property type="match status" value="1"/>
</dbReference>
<keyword evidence="3" id="KW-0597">Phosphoprotein</keyword>
<dbReference type="PROSITE" id="PS50112">
    <property type="entry name" value="PAS"/>
    <property type="match status" value="1"/>
</dbReference>
<comment type="catalytic activity">
    <reaction evidence="1">
        <text>ATP + protein L-histidine = ADP + protein N-phospho-L-histidine.</text>
        <dbReference type="EC" id="2.7.13.3"/>
    </reaction>
</comment>
<feature type="domain" description="Histidine kinase" evidence="6">
    <location>
        <begin position="161"/>
        <end position="374"/>
    </location>
</feature>
<dbReference type="InterPro" id="IPR036097">
    <property type="entry name" value="HisK_dim/P_sf"/>
</dbReference>
<dbReference type="InterPro" id="IPR005467">
    <property type="entry name" value="His_kinase_dom"/>
</dbReference>
<dbReference type="eggNOG" id="arCOG02358">
    <property type="taxonomic scope" value="Archaea"/>
</dbReference>
<dbReference type="SUPFAM" id="SSF47384">
    <property type="entry name" value="Homodimeric domain of signal transducing histidine kinase"/>
    <property type="match status" value="1"/>
</dbReference>
<dbReference type="NCBIfam" id="TIGR00229">
    <property type="entry name" value="sensory_box"/>
    <property type="match status" value="1"/>
</dbReference>
<dbReference type="FunFam" id="3.30.565.10:FF:000006">
    <property type="entry name" value="Sensor histidine kinase WalK"/>
    <property type="match status" value="1"/>
</dbReference>
<dbReference type="PROSITE" id="PS50109">
    <property type="entry name" value="HIS_KIN"/>
    <property type="match status" value="1"/>
</dbReference>